<dbReference type="GO" id="GO:0005524">
    <property type="term" value="F:ATP binding"/>
    <property type="evidence" value="ECO:0007669"/>
    <property type="project" value="UniProtKB-KW"/>
</dbReference>
<evidence type="ECO:0000313" key="16">
    <source>
        <dbReference type="Proteomes" id="UP000061227"/>
    </source>
</evidence>
<evidence type="ECO:0000256" key="2">
    <source>
        <dbReference type="ARBA" id="ARBA00012104"/>
    </source>
</evidence>
<keyword evidence="8" id="KW-0460">Magnesium</keyword>
<keyword evidence="7" id="KW-0067">ATP-binding</keyword>
<organism evidence="15 16">
    <name type="scientific">Fructobacillus pseudoficulneus</name>
    <dbReference type="NCBI Taxonomy" id="220714"/>
    <lineage>
        <taxon>Bacteria</taxon>
        <taxon>Bacillati</taxon>
        <taxon>Bacillota</taxon>
        <taxon>Bacilli</taxon>
        <taxon>Lactobacillales</taxon>
        <taxon>Lactobacillaceae</taxon>
        <taxon>Fructobacillus</taxon>
    </lineage>
</organism>
<comment type="catalytic activity">
    <reaction evidence="13">
        <text>pyridoxal + ATP = pyridoxal 5'-phosphate + ADP + H(+)</text>
        <dbReference type="Rhea" id="RHEA:10224"/>
        <dbReference type="ChEBI" id="CHEBI:15378"/>
        <dbReference type="ChEBI" id="CHEBI:17310"/>
        <dbReference type="ChEBI" id="CHEBI:30616"/>
        <dbReference type="ChEBI" id="CHEBI:456216"/>
        <dbReference type="ChEBI" id="CHEBI:597326"/>
        <dbReference type="EC" id="2.7.1.35"/>
    </reaction>
</comment>
<dbReference type="PANTHER" id="PTHR20858:SF19">
    <property type="entry name" value="PYRIDOXINE KINASE"/>
    <property type="match status" value="1"/>
</dbReference>
<reference evidence="15 16" key="1">
    <citation type="journal article" date="2015" name="BMC Genomics">
        <title>Comparative genomics of Fructobacillus spp. and Leuconostoc spp. reveals niche-specific evolution of Fructobacillus spp.</title>
        <authorList>
            <person name="Endo A."/>
            <person name="Tanizawa Y."/>
            <person name="Tanaka N."/>
            <person name="Maeno S."/>
            <person name="Kumar H."/>
            <person name="Shiwa Y."/>
            <person name="Okada S."/>
            <person name="Yoshikawa H."/>
            <person name="Dicks L."/>
            <person name="Nakagawa J."/>
            <person name="Arita M."/>
        </authorList>
    </citation>
    <scope>NUCLEOTIDE SEQUENCE [LARGE SCALE GENOMIC DNA]</scope>
    <source>
        <strain evidence="15 16">DSM 15468</strain>
    </source>
</reference>
<evidence type="ECO:0000256" key="11">
    <source>
        <dbReference type="ARBA" id="ARBA00042396"/>
    </source>
</evidence>
<evidence type="ECO:0000256" key="10">
    <source>
        <dbReference type="ARBA" id="ARBA00042348"/>
    </source>
</evidence>
<evidence type="ECO:0000256" key="8">
    <source>
        <dbReference type="ARBA" id="ARBA00022842"/>
    </source>
</evidence>
<sequence>MKEKKLKKVLTIAGSDSLAGGGLQADLATFARAGLAGFSVLTSVVSIKTDAVEVFAVPDAVLQAQLSSVTQVDDFAAIKVGLLNSISQLDMVVDFIKDFDCPIVVDPVLALKEGELAENPALVEAYRNKLLPLATICTPNFNEGLVLVEKARRNVQTAADLSALGRQLSQQVQTTVLQKGGLGFLPGQTLDVLAVGQTVQPLSLPALAKDASINGAGCTLAAAITSYLALGLDLEEAVTKSQQFVHQGIAAGYHLNQKRLDGNVFQAGVAWLE</sequence>
<protein>
    <recommendedName>
        <fullName evidence="2">pyridoxal kinase</fullName>
        <ecNumber evidence="2">2.7.1.35</ecNumber>
    </recommendedName>
    <alternativeName>
        <fullName evidence="10">PN/PL/PM kinase</fullName>
    </alternativeName>
    <alternativeName>
        <fullName evidence="11">Pyridoxal kinase</fullName>
    </alternativeName>
    <alternativeName>
        <fullName evidence="9">Pyridoxamine kinase</fullName>
    </alternativeName>
    <alternativeName>
        <fullName evidence="12">Vitamin B6 kinase</fullName>
    </alternativeName>
</protein>
<accession>A0A3F3H562</accession>
<dbReference type="InterPro" id="IPR029056">
    <property type="entry name" value="Ribokinase-like"/>
</dbReference>
<evidence type="ECO:0000256" key="12">
    <source>
        <dbReference type="ARBA" id="ARBA00042531"/>
    </source>
</evidence>
<dbReference type="RefSeq" id="WP_059375195.1">
    <property type="nucleotide sequence ID" value="NZ_DF968063.1"/>
</dbReference>
<keyword evidence="5" id="KW-0547">Nucleotide-binding</keyword>
<evidence type="ECO:0000259" key="14">
    <source>
        <dbReference type="Pfam" id="PF08543"/>
    </source>
</evidence>
<dbReference type="STRING" id="220714.SAMN05660469_0120"/>
<dbReference type="OrthoDB" id="9810880at2"/>
<dbReference type="PANTHER" id="PTHR20858">
    <property type="entry name" value="PHOSPHOMETHYLPYRIMIDINE KINASE"/>
    <property type="match status" value="1"/>
</dbReference>
<gene>
    <name evidence="15" type="ORF">FPFC_010470</name>
</gene>
<dbReference type="GO" id="GO:0008902">
    <property type="term" value="F:hydroxymethylpyrimidine kinase activity"/>
    <property type="evidence" value="ECO:0007669"/>
    <property type="project" value="TreeGrafter"/>
</dbReference>
<dbReference type="CDD" id="cd01169">
    <property type="entry name" value="HMPP_kinase"/>
    <property type="match status" value="1"/>
</dbReference>
<dbReference type="GO" id="GO:0046872">
    <property type="term" value="F:metal ion binding"/>
    <property type="evidence" value="ECO:0007669"/>
    <property type="project" value="UniProtKB-KW"/>
</dbReference>
<evidence type="ECO:0000313" key="15">
    <source>
        <dbReference type="EMBL" id="GAP02169.1"/>
    </source>
</evidence>
<dbReference type="GO" id="GO:0005829">
    <property type="term" value="C:cytosol"/>
    <property type="evidence" value="ECO:0007669"/>
    <property type="project" value="TreeGrafter"/>
</dbReference>
<dbReference type="SUPFAM" id="SSF53613">
    <property type="entry name" value="Ribokinase-like"/>
    <property type="match status" value="1"/>
</dbReference>
<evidence type="ECO:0000256" key="6">
    <source>
        <dbReference type="ARBA" id="ARBA00022777"/>
    </source>
</evidence>
<comment type="similarity">
    <text evidence="1">Belongs to the ThiD family.</text>
</comment>
<evidence type="ECO:0000256" key="3">
    <source>
        <dbReference type="ARBA" id="ARBA00022679"/>
    </source>
</evidence>
<dbReference type="Gene3D" id="3.40.1190.20">
    <property type="match status" value="1"/>
</dbReference>
<dbReference type="Proteomes" id="UP000061227">
    <property type="component" value="Unassembled WGS sequence"/>
</dbReference>
<dbReference type="EMBL" id="DF968063">
    <property type="protein sequence ID" value="GAP02169.1"/>
    <property type="molecule type" value="Genomic_DNA"/>
</dbReference>
<dbReference type="InterPro" id="IPR013749">
    <property type="entry name" value="PM/HMP-P_kinase-1"/>
</dbReference>
<evidence type="ECO:0000256" key="5">
    <source>
        <dbReference type="ARBA" id="ARBA00022741"/>
    </source>
</evidence>
<name>A0A3F3H562_9LACO</name>
<dbReference type="GO" id="GO:0008972">
    <property type="term" value="F:phosphomethylpyrimidine kinase activity"/>
    <property type="evidence" value="ECO:0007669"/>
    <property type="project" value="InterPro"/>
</dbReference>
<dbReference type="GO" id="GO:0009228">
    <property type="term" value="P:thiamine biosynthetic process"/>
    <property type="evidence" value="ECO:0007669"/>
    <property type="project" value="InterPro"/>
</dbReference>
<evidence type="ECO:0000256" key="13">
    <source>
        <dbReference type="ARBA" id="ARBA00049293"/>
    </source>
</evidence>
<evidence type="ECO:0000256" key="9">
    <source>
        <dbReference type="ARBA" id="ARBA00042307"/>
    </source>
</evidence>
<keyword evidence="3" id="KW-0808">Transferase</keyword>
<dbReference type="AlphaFoldDB" id="A0A3F3H562"/>
<dbReference type="EC" id="2.7.1.35" evidence="2"/>
<evidence type="ECO:0000256" key="4">
    <source>
        <dbReference type="ARBA" id="ARBA00022723"/>
    </source>
</evidence>
<proteinExistence type="inferred from homology"/>
<dbReference type="GO" id="GO:0008478">
    <property type="term" value="F:pyridoxal kinase activity"/>
    <property type="evidence" value="ECO:0007669"/>
    <property type="project" value="UniProtKB-EC"/>
</dbReference>
<dbReference type="Pfam" id="PF08543">
    <property type="entry name" value="Phos_pyr_kin"/>
    <property type="match status" value="1"/>
</dbReference>
<keyword evidence="6 15" id="KW-0418">Kinase</keyword>
<dbReference type="InterPro" id="IPR004399">
    <property type="entry name" value="HMP/HMP-P_kinase_dom"/>
</dbReference>
<evidence type="ECO:0000256" key="1">
    <source>
        <dbReference type="ARBA" id="ARBA00009879"/>
    </source>
</evidence>
<evidence type="ECO:0000256" key="7">
    <source>
        <dbReference type="ARBA" id="ARBA00022840"/>
    </source>
</evidence>
<keyword evidence="16" id="KW-1185">Reference proteome</keyword>
<keyword evidence="4" id="KW-0479">Metal-binding</keyword>
<feature type="domain" description="Pyridoxamine kinase/Phosphomethylpyrimidine kinase" evidence="14">
    <location>
        <begin position="16"/>
        <end position="258"/>
    </location>
</feature>